<feature type="transmembrane region" description="Helical" evidence="1">
    <location>
        <begin position="33"/>
        <end position="55"/>
    </location>
</feature>
<sequence length="211" mass="24434">MLITSGVPGFIVYSILYKKVLISEHRYNVHNKVYLISLYTVLVFALTLIALSFIISIDSIREIIPDSQYLRLGLKLLAFFGTSLLVAVILGFWILPLIIKPLNKINFNKSLFQDSKSALSEAITTYNFETYTPYVYVFDFENNNIIEGPVRYIGQDDILQFYGPQENERSEFEEVVELFNEQCDENFEKAQIVLDSVNKLKYYVLHVDIED</sequence>
<reference evidence="2 3" key="1">
    <citation type="submission" date="2024-05" db="EMBL/GenBank/DDBJ databases">
        <title>Genomic Encyclopedia of Type Strains, Phase IV (KMG-IV): sequencing the most valuable type-strain genomes for metagenomic binning, comparative biology and taxonomic classification.</title>
        <authorList>
            <person name="Goeker M."/>
        </authorList>
    </citation>
    <scope>NUCLEOTIDE SEQUENCE [LARGE SCALE GENOMIC DNA]</scope>
    <source>
        <strain evidence="2 3">DSM 25286</strain>
    </source>
</reference>
<keyword evidence="1" id="KW-1133">Transmembrane helix</keyword>
<dbReference type="Proteomes" id="UP001549019">
    <property type="component" value="Unassembled WGS sequence"/>
</dbReference>
<gene>
    <name evidence="2" type="ORF">ABHD89_001098</name>
</gene>
<protein>
    <submittedName>
        <fullName evidence="2">Na+/H+-dicarboxylate symporter</fullName>
    </submittedName>
</protein>
<proteinExistence type="predicted"/>
<organism evidence="2 3">
    <name type="scientific">Salinicoccus halitifaciens</name>
    <dbReference type="NCBI Taxonomy" id="1073415"/>
    <lineage>
        <taxon>Bacteria</taxon>
        <taxon>Bacillati</taxon>
        <taxon>Bacillota</taxon>
        <taxon>Bacilli</taxon>
        <taxon>Bacillales</taxon>
        <taxon>Staphylococcaceae</taxon>
        <taxon>Salinicoccus</taxon>
    </lineage>
</organism>
<evidence type="ECO:0000256" key="1">
    <source>
        <dbReference type="SAM" id="Phobius"/>
    </source>
</evidence>
<name>A0ABV2E8E5_9STAP</name>
<keyword evidence="3" id="KW-1185">Reference proteome</keyword>
<evidence type="ECO:0000313" key="3">
    <source>
        <dbReference type="Proteomes" id="UP001549019"/>
    </source>
</evidence>
<keyword evidence="1" id="KW-0472">Membrane</keyword>
<feature type="transmembrane region" description="Helical" evidence="1">
    <location>
        <begin position="76"/>
        <end position="99"/>
    </location>
</feature>
<accession>A0ABV2E8E5</accession>
<evidence type="ECO:0000313" key="2">
    <source>
        <dbReference type="EMBL" id="MET3110696.1"/>
    </source>
</evidence>
<dbReference type="EMBL" id="JBDZDV010000002">
    <property type="protein sequence ID" value="MET3110696.1"/>
    <property type="molecule type" value="Genomic_DNA"/>
</dbReference>
<keyword evidence="1" id="KW-0812">Transmembrane</keyword>
<comment type="caution">
    <text evidence="2">The sequence shown here is derived from an EMBL/GenBank/DDBJ whole genome shotgun (WGS) entry which is preliminary data.</text>
</comment>